<dbReference type="PROSITE" id="PS50940">
    <property type="entry name" value="CHIT_BIND_II"/>
    <property type="match status" value="1"/>
</dbReference>
<dbReference type="InterPro" id="IPR002557">
    <property type="entry name" value="Chitin-bd_dom"/>
</dbReference>
<dbReference type="Proteomes" id="UP000663829">
    <property type="component" value="Unassembled WGS sequence"/>
</dbReference>
<keyword evidence="2" id="KW-0732">Signal</keyword>
<reference evidence="5" key="1">
    <citation type="submission" date="2021-02" db="EMBL/GenBank/DDBJ databases">
        <authorList>
            <person name="Nowell W R."/>
        </authorList>
    </citation>
    <scope>NUCLEOTIDE SEQUENCE</scope>
</reference>
<feature type="domain" description="Chitin-binding type-2" evidence="4">
    <location>
        <begin position="96"/>
        <end position="152"/>
    </location>
</feature>
<protein>
    <submittedName>
        <fullName evidence="5">Uncharacterized protein</fullName>
    </submittedName>
</protein>
<feature type="signal peptide" evidence="2">
    <location>
        <begin position="1"/>
        <end position="22"/>
    </location>
</feature>
<feature type="domain" description="EGF-like" evidence="3">
    <location>
        <begin position="28"/>
        <end position="69"/>
    </location>
</feature>
<keyword evidence="1" id="KW-0245">EGF-like domain</keyword>
<dbReference type="GO" id="GO:0008061">
    <property type="term" value="F:chitin binding"/>
    <property type="evidence" value="ECO:0007669"/>
    <property type="project" value="InterPro"/>
</dbReference>
<keyword evidence="7" id="KW-1185">Reference proteome</keyword>
<evidence type="ECO:0000256" key="2">
    <source>
        <dbReference type="SAM" id="SignalP"/>
    </source>
</evidence>
<evidence type="ECO:0000259" key="4">
    <source>
        <dbReference type="PROSITE" id="PS50940"/>
    </source>
</evidence>
<dbReference type="AlphaFoldDB" id="A0A813SJU5"/>
<dbReference type="PROSITE" id="PS00022">
    <property type="entry name" value="EGF_1"/>
    <property type="match status" value="1"/>
</dbReference>
<gene>
    <name evidence="5" type="ORF">GPM918_LOCUS3262</name>
    <name evidence="6" type="ORF">SRO942_LOCUS3262</name>
</gene>
<evidence type="ECO:0000313" key="6">
    <source>
        <dbReference type="EMBL" id="CAF3580732.1"/>
    </source>
</evidence>
<sequence length="152" mass="16412">MGSTLVLTGLLVIISYLKQIQARTTTNPALLCNNVFCANGGVCNIVTTAQGVYQAQCQCLLGFAGDNCELQAIGATVYAYCSCLPGFYRPNCDTRYFACPFVGTHADTNYCRLEKYFTCTSNGAGLTLTQSVCPKGSKYNPNLSRCDPSYQC</sequence>
<dbReference type="PROSITE" id="PS01186">
    <property type="entry name" value="EGF_2"/>
    <property type="match status" value="1"/>
</dbReference>
<keyword evidence="1" id="KW-1015">Disulfide bond</keyword>
<organism evidence="5 7">
    <name type="scientific">Didymodactylos carnosus</name>
    <dbReference type="NCBI Taxonomy" id="1234261"/>
    <lineage>
        <taxon>Eukaryota</taxon>
        <taxon>Metazoa</taxon>
        <taxon>Spiralia</taxon>
        <taxon>Gnathifera</taxon>
        <taxon>Rotifera</taxon>
        <taxon>Eurotatoria</taxon>
        <taxon>Bdelloidea</taxon>
        <taxon>Philodinida</taxon>
        <taxon>Philodinidae</taxon>
        <taxon>Didymodactylos</taxon>
    </lineage>
</organism>
<evidence type="ECO:0000256" key="1">
    <source>
        <dbReference type="PROSITE-ProRule" id="PRU00076"/>
    </source>
</evidence>
<comment type="caution">
    <text evidence="1">Lacks conserved residue(s) required for the propagation of feature annotation.</text>
</comment>
<feature type="chain" id="PRO_5036409309" evidence="2">
    <location>
        <begin position="23"/>
        <end position="152"/>
    </location>
</feature>
<proteinExistence type="predicted"/>
<name>A0A813SJU5_9BILA</name>
<dbReference type="EMBL" id="CAJOBC010000392">
    <property type="protein sequence ID" value="CAF3580732.1"/>
    <property type="molecule type" value="Genomic_DNA"/>
</dbReference>
<dbReference type="PROSITE" id="PS50026">
    <property type="entry name" value="EGF_3"/>
    <property type="match status" value="1"/>
</dbReference>
<evidence type="ECO:0000313" key="7">
    <source>
        <dbReference type="Proteomes" id="UP000663829"/>
    </source>
</evidence>
<dbReference type="GO" id="GO:0005576">
    <property type="term" value="C:extracellular region"/>
    <property type="evidence" value="ECO:0007669"/>
    <property type="project" value="InterPro"/>
</dbReference>
<accession>A0A813SJU5</accession>
<dbReference type="EMBL" id="CAJNOQ010000392">
    <property type="protein sequence ID" value="CAF0796130.1"/>
    <property type="molecule type" value="Genomic_DNA"/>
</dbReference>
<evidence type="ECO:0000313" key="5">
    <source>
        <dbReference type="EMBL" id="CAF0796130.1"/>
    </source>
</evidence>
<dbReference type="OrthoDB" id="283575at2759"/>
<comment type="caution">
    <text evidence="5">The sequence shown here is derived from an EMBL/GenBank/DDBJ whole genome shotgun (WGS) entry which is preliminary data.</text>
</comment>
<dbReference type="Gene3D" id="2.10.25.10">
    <property type="entry name" value="Laminin"/>
    <property type="match status" value="1"/>
</dbReference>
<dbReference type="InterPro" id="IPR000742">
    <property type="entry name" value="EGF"/>
</dbReference>
<dbReference type="Proteomes" id="UP000681722">
    <property type="component" value="Unassembled WGS sequence"/>
</dbReference>
<dbReference type="SUPFAM" id="SSF57196">
    <property type="entry name" value="EGF/Laminin"/>
    <property type="match status" value="1"/>
</dbReference>
<feature type="disulfide bond" evidence="1">
    <location>
        <begin position="59"/>
        <end position="68"/>
    </location>
</feature>
<evidence type="ECO:0000259" key="3">
    <source>
        <dbReference type="PROSITE" id="PS50026"/>
    </source>
</evidence>